<evidence type="ECO:0000256" key="7">
    <source>
        <dbReference type="ARBA" id="ARBA00023277"/>
    </source>
</evidence>
<dbReference type="Pfam" id="PF02782">
    <property type="entry name" value="FGGY_C"/>
    <property type="match status" value="1"/>
</dbReference>
<comment type="similarity">
    <text evidence="1 8 9">Belongs to the FGGY kinase family.</text>
</comment>
<dbReference type="Proteomes" id="UP001285921">
    <property type="component" value="Unassembled WGS sequence"/>
</dbReference>
<dbReference type="Pfam" id="PF00370">
    <property type="entry name" value="FGGY_N"/>
    <property type="match status" value="1"/>
</dbReference>
<feature type="domain" description="Carbohydrate kinase FGGY C-terminal" evidence="12">
    <location>
        <begin position="257"/>
        <end position="441"/>
    </location>
</feature>
<dbReference type="EC" id="2.7.1.17" evidence="8 10"/>
<accession>A0ABQ6NHM1</accession>
<dbReference type="PROSITE" id="PS00445">
    <property type="entry name" value="FGGY_KINASES_2"/>
    <property type="match status" value="1"/>
</dbReference>
<keyword evidence="7 8" id="KW-0119">Carbohydrate metabolism</keyword>
<dbReference type="InterPro" id="IPR018485">
    <property type="entry name" value="FGGY_C"/>
</dbReference>
<keyword evidence="4 8" id="KW-0547">Nucleotide-binding</keyword>
<keyword evidence="2 8" id="KW-0859">Xylose metabolism</keyword>
<keyword evidence="5 8" id="KW-0418">Kinase</keyword>
<evidence type="ECO:0000256" key="2">
    <source>
        <dbReference type="ARBA" id="ARBA00022629"/>
    </source>
</evidence>
<evidence type="ECO:0000256" key="9">
    <source>
        <dbReference type="RuleBase" id="RU003733"/>
    </source>
</evidence>
<evidence type="ECO:0000313" key="14">
    <source>
        <dbReference type="Proteomes" id="UP001285921"/>
    </source>
</evidence>
<dbReference type="InterPro" id="IPR000577">
    <property type="entry name" value="Carb_kinase_FGGY"/>
</dbReference>
<dbReference type="SUPFAM" id="SSF53067">
    <property type="entry name" value="Actin-like ATPase domain"/>
    <property type="match status" value="2"/>
</dbReference>
<dbReference type="HAMAP" id="MF_02220">
    <property type="entry name" value="XylB"/>
    <property type="match status" value="1"/>
</dbReference>
<keyword evidence="14" id="KW-1185">Reference proteome</keyword>
<evidence type="ECO:0000259" key="12">
    <source>
        <dbReference type="Pfam" id="PF02782"/>
    </source>
</evidence>
<keyword evidence="3 8" id="KW-0808">Transferase</keyword>
<comment type="caution">
    <text evidence="13">The sequence shown here is derived from an EMBL/GenBank/DDBJ whole genome shotgun (WGS) entry which is preliminary data.</text>
</comment>
<organism evidence="13 14">
    <name type="scientific">Paenibacillus glycanilyticus</name>
    <dbReference type="NCBI Taxonomy" id="126569"/>
    <lineage>
        <taxon>Bacteria</taxon>
        <taxon>Bacillati</taxon>
        <taxon>Bacillota</taxon>
        <taxon>Bacilli</taxon>
        <taxon>Bacillales</taxon>
        <taxon>Paenibacillaceae</taxon>
        <taxon>Paenibacillus</taxon>
    </lineage>
</organism>
<feature type="domain" description="Carbohydrate kinase FGGY N-terminal" evidence="11">
    <location>
        <begin position="4"/>
        <end position="247"/>
    </location>
</feature>
<dbReference type="Gene3D" id="3.30.420.40">
    <property type="match status" value="2"/>
</dbReference>
<comment type="catalytic activity">
    <reaction evidence="8 10">
        <text>D-xylulose + ATP = D-xylulose 5-phosphate + ADP + H(+)</text>
        <dbReference type="Rhea" id="RHEA:10964"/>
        <dbReference type="ChEBI" id="CHEBI:15378"/>
        <dbReference type="ChEBI" id="CHEBI:17140"/>
        <dbReference type="ChEBI" id="CHEBI:30616"/>
        <dbReference type="ChEBI" id="CHEBI:57737"/>
        <dbReference type="ChEBI" id="CHEBI:456216"/>
        <dbReference type="EC" id="2.7.1.17"/>
    </reaction>
</comment>
<feature type="site" description="Important for activity" evidence="8">
    <location>
        <position position="8"/>
    </location>
</feature>
<reference evidence="13 14" key="1">
    <citation type="submission" date="2023-05" db="EMBL/GenBank/DDBJ databases">
        <title>Draft genome of Paenibacillus sp. CCS26.</title>
        <authorList>
            <person name="Akita H."/>
            <person name="Shinto Y."/>
            <person name="Kimura Z."/>
        </authorList>
    </citation>
    <scope>NUCLEOTIDE SEQUENCE [LARGE SCALE GENOMIC DNA]</scope>
    <source>
        <strain evidence="13 14">CCS26</strain>
    </source>
</reference>
<name>A0ABQ6NHM1_9BACL</name>
<evidence type="ECO:0000256" key="8">
    <source>
        <dbReference type="HAMAP-Rule" id="MF_02220"/>
    </source>
</evidence>
<evidence type="ECO:0000313" key="13">
    <source>
        <dbReference type="EMBL" id="GMK44065.1"/>
    </source>
</evidence>
<dbReference type="InterPro" id="IPR018483">
    <property type="entry name" value="Carb_kinase_FGGY_CS"/>
</dbReference>
<dbReference type="RefSeq" id="WP_317979139.1">
    <property type="nucleotide sequence ID" value="NZ_BTCL01000003.1"/>
</dbReference>
<gene>
    <name evidence="8 10" type="primary">xylB</name>
    <name evidence="13" type="ORF">PghCCS26_11920</name>
</gene>
<dbReference type="InterPro" id="IPR006000">
    <property type="entry name" value="Xylulokinase"/>
</dbReference>
<dbReference type="PANTHER" id="PTHR43095:SF5">
    <property type="entry name" value="XYLULOSE KINASE"/>
    <property type="match status" value="1"/>
</dbReference>
<dbReference type="PANTHER" id="PTHR43095">
    <property type="entry name" value="SUGAR KINASE"/>
    <property type="match status" value="1"/>
</dbReference>
<evidence type="ECO:0000256" key="4">
    <source>
        <dbReference type="ARBA" id="ARBA00022741"/>
    </source>
</evidence>
<evidence type="ECO:0000256" key="5">
    <source>
        <dbReference type="ARBA" id="ARBA00022777"/>
    </source>
</evidence>
<dbReference type="CDD" id="cd07808">
    <property type="entry name" value="ASKHA_NBD_FGGY_EcXK-like"/>
    <property type="match status" value="1"/>
</dbReference>
<feature type="active site" description="Proton acceptor" evidence="8">
    <location>
        <position position="240"/>
    </location>
</feature>
<sequence length="499" mass="53784">MSVLLGIDIGTSSVKSLLMDAEGNVIGFSQLEYDISIPSVGRAEQDPEVWWDLVCRATTLALGQANIEADNITGIGLSGQMHGLVALDRHHNVIRPAIIWCDQRSSGQTEELNRLFSQEELGGLIQNPVAAGFQLPSLMWLKEHEPDSYRKIAHAMLPKDYIRFRLTGRIGVDTTDASGTSAYNVAGKSWAISLLNRAGIDASIFPAAGEPWEIAGQVSPLAAATSPFKQGTPVVYGGADQAMQAIGNGILAPGIVSCTIGTGGQLFAPIDTPVYDASLRTHTYVHAAPGKWYLLGASMSAGLSLRWLAGKVLGRNDYGQLDLEAAKVAAGSEGLLFLPYLAGDRTPHMDAYAKGMFFGLTLNHGYEHMVRSVLEGVGYSMRDSLEIFKKLGVRMDRIIVSGGGAQSRLWKQIMADVLGSEVYTSTMKEQACVGAAIMAGVGTGTYADVEQAIAAIVRIQEEPIRPLSENEDVYARQYEVYKQLYASNKALFPMLGRHD</sequence>
<dbReference type="InterPro" id="IPR050406">
    <property type="entry name" value="FGGY_Carb_Kinase"/>
</dbReference>
<evidence type="ECO:0000256" key="10">
    <source>
        <dbReference type="RuleBase" id="RU364073"/>
    </source>
</evidence>
<dbReference type="InterPro" id="IPR043129">
    <property type="entry name" value="ATPase_NBD"/>
</dbReference>
<evidence type="ECO:0000256" key="3">
    <source>
        <dbReference type="ARBA" id="ARBA00022679"/>
    </source>
</evidence>
<evidence type="ECO:0000256" key="1">
    <source>
        <dbReference type="ARBA" id="ARBA00009156"/>
    </source>
</evidence>
<feature type="binding site" evidence="8">
    <location>
        <begin position="81"/>
        <end position="82"/>
    </location>
    <ligand>
        <name>substrate</name>
    </ligand>
</feature>
<comment type="function">
    <text evidence="8">Catalyzes the phosphorylation of D-xylulose to D-xylulose 5-phosphate.</text>
</comment>
<evidence type="ECO:0000256" key="6">
    <source>
        <dbReference type="ARBA" id="ARBA00022840"/>
    </source>
</evidence>
<keyword evidence="6 8" id="KW-0067">ATP-binding</keyword>
<evidence type="ECO:0000259" key="11">
    <source>
        <dbReference type="Pfam" id="PF00370"/>
    </source>
</evidence>
<dbReference type="PIRSF" id="PIRSF000538">
    <property type="entry name" value="GlpK"/>
    <property type="match status" value="1"/>
</dbReference>
<dbReference type="InterPro" id="IPR018484">
    <property type="entry name" value="FGGY_N"/>
</dbReference>
<dbReference type="EMBL" id="BTCL01000003">
    <property type="protein sequence ID" value="GMK44065.1"/>
    <property type="molecule type" value="Genomic_DNA"/>
</dbReference>
<proteinExistence type="inferred from homology"/>
<protein>
    <recommendedName>
        <fullName evidence="8 10">Xylulose kinase</fullName>
        <shortName evidence="8 10">Xylulokinase</shortName>
        <ecNumber evidence="8 10">2.7.1.17</ecNumber>
    </recommendedName>
</protein>
<dbReference type="NCBIfam" id="TIGR01312">
    <property type="entry name" value="XylB"/>
    <property type="match status" value="1"/>
</dbReference>